<name>A0A8R7PKN2_TRIUA</name>
<reference evidence="2" key="1">
    <citation type="journal article" date="2013" name="Nature">
        <title>Draft genome of the wheat A-genome progenitor Triticum urartu.</title>
        <authorList>
            <person name="Ling H.Q."/>
            <person name="Zhao S."/>
            <person name="Liu D."/>
            <person name="Wang J."/>
            <person name="Sun H."/>
            <person name="Zhang C."/>
            <person name="Fan H."/>
            <person name="Li D."/>
            <person name="Dong L."/>
            <person name="Tao Y."/>
            <person name="Gao C."/>
            <person name="Wu H."/>
            <person name="Li Y."/>
            <person name="Cui Y."/>
            <person name="Guo X."/>
            <person name="Zheng S."/>
            <person name="Wang B."/>
            <person name="Yu K."/>
            <person name="Liang Q."/>
            <person name="Yang W."/>
            <person name="Lou X."/>
            <person name="Chen J."/>
            <person name="Feng M."/>
            <person name="Jian J."/>
            <person name="Zhang X."/>
            <person name="Luo G."/>
            <person name="Jiang Y."/>
            <person name="Liu J."/>
            <person name="Wang Z."/>
            <person name="Sha Y."/>
            <person name="Zhang B."/>
            <person name="Wu H."/>
            <person name="Tang D."/>
            <person name="Shen Q."/>
            <person name="Xue P."/>
            <person name="Zou S."/>
            <person name="Wang X."/>
            <person name="Liu X."/>
            <person name="Wang F."/>
            <person name="Yang Y."/>
            <person name="An X."/>
            <person name="Dong Z."/>
            <person name="Zhang K."/>
            <person name="Zhang X."/>
            <person name="Luo M.C."/>
            <person name="Dvorak J."/>
            <person name="Tong Y."/>
            <person name="Wang J."/>
            <person name="Yang H."/>
            <person name="Li Z."/>
            <person name="Wang D."/>
            <person name="Zhang A."/>
            <person name="Wang J."/>
        </authorList>
    </citation>
    <scope>NUCLEOTIDE SEQUENCE</scope>
    <source>
        <strain evidence="2">cv. G1812</strain>
    </source>
</reference>
<dbReference type="Gramene" id="TuG1812G0200005544.01.T01">
    <property type="protein sequence ID" value="TuG1812G0200005544.01.T01.cds467234"/>
    <property type="gene ID" value="TuG1812G0200005544.01"/>
</dbReference>
<dbReference type="Proteomes" id="UP000015106">
    <property type="component" value="Chromosome 2"/>
</dbReference>
<dbReference type="EnsemblPlants" id="TuG1812G0200005544.01.T01">
    <property type="protein sequence ID" value="TuG1812G0200005544.01.T01.cds467234"/>
    <property type="gene ID" value="TuG1812G0200005544.01"/>
</dbReference>
<accession>A0A8R7PKN2</accession>
<proteinExistence type="predicted"/>
<evidence type="ECO:0000313" key="1">
    <source>
        <dbReference type="EnsemblPlants" id="TuG1812G0200005544.01.T01.cds467234"/>
    </source>
</evidence>
<reference evidence="1" key="2">
    <citation type="submission" date="2018-03" db="EMBL/GenBank/DDBJ databases">
        <title>The Triticum urartu genome reveals the dynamic nature of wheat genome evolution.</title>
        <authorList>
            <person name="Ling H."/>
            <person name="Ma B."/>
            <person name="Shi X."/>
            <person name="Liu H."/>
            <person name="Dong L."/>
            <person name="Sun H."/>
            <person name="Cao Y."/>
            <person name="Gao Q."/>
            <person name="Zheng S."/>
            <person name="Li Y."/>
            <person name="Yu Y."/>
            <person name="Du H."/>
            <person name="Qi M."/>
            <person name="Li Y."/>
            <person name="Yu H."/>
            <person name="Cui Y."/>
            <person name="Wang N."/>
            <person name="Chen C."/>
            <person name="Wu H."/>
            <person name="Zhao Y."/>
            <person name="Zhang J."/>
            <person name="Li Y."/>
            <person name="Zhou W."/>
            <person name="Zhang B."/>
            <person name="Hu W."/>
            <person name="Eijk M."/>
            <person name="Tang J."/>
            <person name="Witsenboer H."/>
            <person name="Zhao S."/>
            <person name="Li Z."/>
            <person name="Zhang A."/>
            <person name="Wang D."/>
            <person name="Liang C."/>
        </authorList>
    </citation>
    <scope>NUCLEOTIDE SEQUENCE [LARGE SCALE GENOMIC DNA]</scope>
    <source>
        <strain evidence="1">cv. G1812</strain>
    </source>
</reference>
<organism evidence="1 2">
    <name type="scientific">Triticum urartu</name>
    <name type="common">Red wild einkorn</name>
    <name type="synonym">Crithodium urartu</name>
    <dbReference type="NCBI Taxonomy" id="4572"/>
    <lineage>
        <taxon>Eukaryota</taxon>
        <taxon>Viridiplantae</taxon>
        <taxon>Streptophyta</taxon>
        <taxon>Embryophyta</taxon>
        <taxon>Tracheophyta</taxon>
        <taxon>Spermatophyta</taxon>
        <taxon>Magnoliopsida</taxon>
        <taxon>Liliopsida</taxon>
        <taxon>Poales</taxon>
        <taxon>Poaceae</taxon>
        <taxon>BOP clade</taxon>
        <taxon>Pooideae</taxon>
        <taxon>Triticodae</taxon>
        <taxon>Triticeae</taxon>
        <taxon>Triticinae</taxon>
        <taxon>Triticum</taxon>
    </lineage>
</organism>
<keyword evidence="2" id="KW-1185">Reference proteome</keyword>
<dbReference type="AlphaFoldDB" id="A0A8R7PKN2"/>
<protein>
    <submittedName>
        <fullName evidence="1">Uncharacterized protein</fullName>
    </submittedName>
</protein>
<sequence>SPALLAEETSLLIDFGCSSARPVATPARSVATLVVDAPLMQHHDAPPPLAVDARCTGLRTATGKTIF</sequence>
<evidence type="ECO:0000313" key="2">
    <source>
        <dbReference type="Proteomes" id="UP000015106"/>
    </source>
</evidence>
<reference evidence="1" key="3">
    <citation type="submission" date="2022-06" db="UniProtKB">
        <authorList>
            <consortium name="EnsemblPlants"/>
        </authorList>
    </citation>
    <scope>IDENTIFICATION</scope>
</reference>